<dbReference type="AlphaFoldDB" id="F4LQG8"/>
<keyword evidence="3 4" id="KW-0663">Pyridoxal phosphate</keyword>
<dbReference type="PIRSF" id="PIRSF000390">
    <property type="entry name" value="PLP_StrS"/>
    <property type="match status" value="1"/>
</dbReference>
<reference evidence="6" key="1">
    <citation type="submission" date="2011-04" db="EMBL/GenBank/DDBJ databases">
        <title>The complete genome of Treponema brennaborense DSM 12168.</title>
        <authorList>
            <person name="Lucas S."/>
            <person name="Han J."/>
            <person name="Lapidus A."/>
            <person name="Bruce D."/>
            <person name="Goodwin L."/>
            <person name="Pitluck S."/>
            <person name="Peters L."/>
            <person name="Kyrpides N."/>
            <person name="Mavromatis K."/>
            <person name="Ivanova N."/>
            <person name="Mikhailova N."/>
            <person name="Pagani I."/>
            <person name="Teshima H."/>
            <person name="Detter J.C."/>
            <person name="Tapia R."/>
            <person name="Han C."/>
            <person name="Land M."/>
            <person name="Hauser L."/>
            <person name="Markowitz V."/>
            <person name="Cheng J.-F."/>
            <person name="Hugenholtz P."/>
            <person name="Woyke T."/>
            <person name="Wu D."/>
            <person name="Gronow S."/>
            <person name="Wellnitz S."/>
            <person name="Brambilla E."/>
            <person name="Klenk H.-P."/>
            <person name="Eisen J.A."/>
        </authorList>
    </citation>
    <scope>NUCLEOTIDE SEQUENCE [LARGE SCALE GENOMIC DNA]</scope>
    <source>
        <strain evidence="6">DSM 12168 / CIP 105900 / DD5/3</strain>
    </source>
</reference>
<dbReference type="STRING" id="906968.Trebr_1755"/>
<dbReference type="GO" id="GO:0030170">
    <property type="term" value="F:pyridoxal phosphate binding"/>
    <property type="evidence" value="ECO:0007669"/>
    <property type="project" value="TreeGrafter"/>
</dbReference>
<sequence length="403" mass="44094">MQETNNFIPFSFPALGAEEEEAVLRVMRSGWLTTGKETLAFESEFASFVSAGSPGQSGDAPLRALAVNSASSGLMLAMDACGVGRGNTPGKILTTPYTFVSTATGACHLGGGVVYADIERDSYNIDPAQIAKKLAENTDIRAIVPVHIAGNPCDMDAILAIAREYGVPVIEDAAHAFPLRTARGYAGTLGDIGVYSFYATKPITTGEGGMICTRNPEYERRMNVMRMHGIDRPVWNRYTSEKASWEYDVVAPGYKCNLPDILSAIGRVQLAKADALLAERAALSARYNAAFAPYDFLQLPPDGEGNAWHLYMLRIVPEKLRVGRNEFSALLQREGIGVSMHFIPHFRLSYLKKTFGLDPADFPHALRQFETTVSLPLWPGMTSAMQEKVIETVVRIGKEQYVR</sequence>
<dbReference type="InterPro" id="IPR000653">
    <property type="entry name" value="DegT/StrS_aminotransferase"/>
</dbReference>
<dbReference type="PANTHER" id="PTHR30244:SF34">
    <property type="entry name" value="DTDP-4-AMINO-4,6-DIDEOXYGALACTOSE TRANSAMINASE"/>
    <property type="match status" value="1"/>
</dbReference>
<evidence type="ECO:0000313" key="5">
    <source>
        <dbReference type="EMBL" id="AEE17177.1"/>
    </source>
</evidence>
<evidence type="ECO:0000256" key="4">
    <source>
        <dbReference type="RuleBase" id="RU004508"/>
    </source>
</evidence>
<dbReference type="CDD" id="cd00616">
    <property type="entry name" value="AHBA_syn"/>
    <property type="match status" value="1"/>
</dbReference>
<organism evidence="5 6">
    <name type="scientific">Treponema brennaborense (strain DSM 12168 / CIP 105900 / DD5/3)</name>
    <dbReference type="NCBI Taxonomy" id="906968"/>
    <lineage>
        <taxon>Bacteria</taxon>
        <taxon>Pseudomonadati</taxon>
        <taxon>Spirochaetota</taxon>
        <taxon>Spirochaetia</taxon>
        <taxon>Spirochaetales</taxon>
        <taxon>Treponemataceae</taxon>
        <taxon>Treponema</taxon>
    </lineage>
</organism>
<feature type="active site" description="Proton acceptor" evidence="2">
    <location>
        <position position="201"/>
    </location>
</feature>
<dbReference type="eggNOG" id="COG0399">
    <property type="taxonomic scope" value="Bacteria"/>
</dbReference>
<name>F4LQG8_TREBD</name>
<dbReference type="RefSeq" id="WP_013758882.1">
    <property type="nucleotide sequence ID" value="NC_015500.1"/>
</dbReference>
<gene>
    <name evidence="5" type="ordered locus">Trebr_1755</name>
</gene>
<dbReference type="Pfam" id="PF01041">
    <property type="entry name" value="DegT_DnrJ_EryC1"/>
    <property type="match status" value="1"/>
</dbReference>
<dbReference type="InterPro" id="IPR015424">
    <property type="entry name" value="PyrdxlP-dep_Trfase"/>
</dbReference>
<dbReference type="GO" id="GO:0008483">
    <property type="term" value="F:transaminase activity"/>
    <property type="evidence" value="ECO:0007669"/>
    <property type="project" value="UniProtKB-KW"/>
</dbReference>
<feature type="modified residue" description="N6-(pyridoxal phosphate)lysine" evidence="3">
    <location>
        <position position="201"/>
    </location>
</feature>
<protein>
    <submittedName>
        <fullName evidence="5">DegT/DnrJ/EryC1/StrS aminotransferase</fullName>
    </submittedName>
</protein>
<comment type="similarity">
    <text evidence="1 4">Belongs to the DegT/DnrJ/EryC1 family.</text>
</comment>
<dbReference type="Gene3D" id="3.40.640.10">
    <property type="entry name" value="Type I PLP-dependent aspartate aminotransferase-like (Major domain)"/>
    <property type="match status" value="1"/>
</dbReference>
<evidence type="ECO:0000256" key="1">
    <source>
        <dbReference type="ARBA" id="ARBA00037999"/>
    </source>
</evidence>
<dbReference type="SUPFAM" id="SSF53383">
    <property type="entry name" value="PLP-dependent transferases"/>
    <property type="match status" value="1"/>
</dbReference>
<accession>F4LQG8</accession>
<dbReference type="Proteomes" id="UP000006546">
    <property type="component" value="Chromosome"/>
</dbReference>
<proteinExistence type="inferred from homology"/>
<dbReference type="GO" id="GO:0000271">
    <property type="term" value="P:polysaccharide biosynthetic process"/>
    <property type="evidence" value="ECO:0007669"/>
    <property type="project" value="TreeGrafter"/>
</dbReference>
<keyword evidence="5" id="KW-0032">Aminotransferase</keyword>
<dbReference type="InterPro" id="IPR015422">
    <property type="entry name" value="PyrdxlP-dep_Trfase_small"/>
</dbReference>
<evidence type="ECO:0000256" key="3">
    <source>
        <dbReference type="PIRSR" id="PIRSR000390-2"/>
    </source>
</evidence>
<dbReference type="InterPro" id="IPR015421">
    <property type="entry name" value="PyrdxlP-dep_Trfase_major"/>
</dbReference>
<evidence type="ECO:0000256" key="2">
    <source>
        <dbReference type="PIRSR" id="PIRSR000390-1"/>
    </source>
</evidence>
<evidence type="ECO:0000313" key="6">
    <source>
        <dbReference type="Proteomes" id="UP000006546"/>
    </source>
</evidence>
<dbReference type="OrthoDB" id="9810913at2"/>
<keyword evidence="5" id="KW-0808">Transferase</keyword>
<dbReference type="HOGENOM" id="CLU_033332_0_3_12"/>
<keyword evidence="6" id="KW-1185">Reference proteome</keyword>
<dbReference type="PANTHER" id="PTHR30244">
    <property type="entry name" value="TRANSAMINASE"/>
    <property type="match status" value="1"/>
</dbReference>
<dbReference type="KEGG" id="tbe:Trebr_1755"/>
<dbReference type="Gene3D" id="3.90.1150.10">
    <property type="entry name" value="Aspartate Aminotransferase, domain 1"/>
    <property type="match status" value="1"/>
</dbReference>
<dbReference type="EMBL" id="CP002696">
    <property type="protein sequence ID" value="AEE17177.1"/>
    <property type="molecule type" value="Genomic_DNA"/>
</dbReference>